<evidence type="ECO:0000313" key="1">
    <source>
        <dbReference type="EMBL" id="KAF8902758.1"/>
    </source>
</evidence>
<dbReference type="InterPro" id="IPR036537">
    <property type="entry name" value="Adaptor_Cbl_N_dom_sf"/>
</dbReference>
<proteinExistence type="predicted"/>
<dbReference type="InterPro" id="IPR059179">
    <property type="entry name" value="MLKL-like_MCAfunc"/>
</dbReference>
<dbReference type="CDD" id="cd21037">
    <property type="entry name" value="MLKL_NTD"/>
    <property type="match status" value="1"/>
</dbReference>
<name>A0A9P5TP81_GYMJU</name>
<sequence length="277" mass="30328">MESSSANASAPSSAIPPHPIKPEIECTIMDTVLGLTRTVLVGLKAAAGFIPVPLVRDAVGVAEELIVLCNVRISSTSEKKKNTASCKELTYRACSIVYCAFRKCEDLVAKNGGNLEERYPISKELRDQLQELVGTMQFILKQCKKIADRNPLLRYLETKNDADDISRLTSRLDSAMVMFNEAIEKFAKNDSRLKGEQIFQKATINANANSVSSSITYAGPHSTVINNNNSGTSYVLNNFRDLSHGEGARGDLDHMALVSQISRVVDGNQHFRGFLTA</sequence>
<accession>A0A9P5TP81</accession>
<organism evidence="1 2">
    <name type="scientific">Gymnopilus junonius</name>
    <name type="common">Spectacular rustgill mushroom</name>
    <name type="synonym">Gymnopilus spectabilis subsp. junonius</name>
    <dbReference type="NCBI Taxonomy" id="109634"/>
    <lineage>
        <taxon>Eukaryota</taxon>
        <taxon>Fungi</taxon>
        <taxon>Dikarya</taxon>
        <taxon>Basidiomycota</taxon>
        <taxon>Agaricomycotina</taxon>
        <taxon>Agaricomycetes</taxon>
        <taxon>Agaricomycetidae</taxon>
        <taxon>Agaricales</taxon>
        <taxon>Agaricineae</taxon>
        <taxon>Hymenogastraceae</taxon>
        <taxon>Gymnopilus</taxon>
    </lineage>
</organism>
<gene>
    <name evidence="1" type="ORF">CPB84DRAFT_1746495</name>
</gene>
<protein>
    <submittedName>
        <fullName evidence="1">Uncharacterized protein</fullName>
    </submittedName>
</protein>
<keyword evidence="2" id="KW-1185">Reference proteome</keyword>
<dbReference type="GO" id="GO:0007166">
    <property type="term" value="P:cell surface receptor signaling pathway"/>
    <property type="evidence" value="ECO:0007669"/>
    <property type="project" value="InterPro"/>
</dbReference>
<dbReference type="AlphaFoldDB" id="A0A9P5TP81"/>
<reference evidence="1" key="1">
    <citation type="submission" date="2020-11" db="EMBL/GenBank/DDBJ databases">
        <authorList>
            <consortium name="DOE Joint Genome Institute"/>
            <person name="Ahrendt S."/>
            <person name="Riley R."/>
            <person name="Andreopoulos W."/>
            <person name="LaButti K."/>
            <person name="Pangilinan J."/>
            <person name="Ruiz-duenas F.J."/>
            <person name="Barrasa J.M."/>
            <person name="Sanchez-Garcia M."/>
            <person name="Camarero S."/>
            <person name="Miyauchi S."/>
            <person name="Serrano A."/>
            <person name="Linde D."/>
            <person name="Babiker R."/>
            <person name="Drula E."/>
            <person name="Ayuso-Fernandez I."/>
            <person name="Pacheco R."/>
            <person name="Padilla G."/>
            <person name="Ferreira P."/>
            <person name="Barriuso J."/>
            <person name="Kellner H."/>
            <person name="Castanera R."/>
            <person name="Alfaro M."/>
            <person name="Ramirez L."/>
            <person name="Pisabarro A.G."/>
            <person name="Kuo A."/>
            <person name="Tritt A."/>
            <person name="Lipzen A."/>
            <person name="He G."/>
            <person name="Yan M."/>
            <person name="Ng V."/>
            <person name="Cullen D."/>
            <person name="Martin F."/>
            <person name="Rosso M.-N."/>
            <person name="Henrissat B."/>
            <person name="Hibbett D."/>
            <person name="Martinez A.T."/>
            <person name="Grigoriev I.V."/>
        </authorList>
    </citation>
    <scope>NUCLEOTIDE SEQUENCE</scope>
    <source>
        <strain evidence="1">AH 44721</strain>
    </source>
</reference>
<evidence type="ECO:0000313" key="2">
    <source>
        <dbReference type="Proteomes" id="UP000724874"/>
    </source>
</evidence>
<dbReference type="Proteomes" id="UP000724874">
    <property type="component" value="Unassembled WGS sequence"/>
</dbReference>
<comment type="caution">
    <text evidence="1">The sequence shown here is derived from an EMBL/GenBank/DDBJ whole genome shotgun (WGS) entry which is preliminary data.</text>
</comment>
<dbReference type="EMBL" id="JADNYJ010000034">
    <property type="protein sequence ID" value="KAF8902758.1"/>
    <property type="molecule type" value="Genomic_DNA"/>
</dbReference>
<dbReference type="Gene3D" id="1.20.930.20">
    <property type="entry name" value="Adaptor protein Cbl, N-terminal domain"/>
    <property type="match status" value="1"/>
</dbReference>